<accession>A0A9P8PYB6</accession>
<evidence type="ECO:0000313" key="2">
    <source>
        <dbReference type="EMBL" id="KAH3679524.1"/>
    </source>
</evidence>
<sequence length="330" mass="35287">MKYKQSSAIQLEPDIGTTVDQSGDSTIVPDLVHTQDGTGNTEAETNGGSNTDWVVGLVVPSGGIVSVEVTLLVDEVLGQGQRDVDGQVVTNQVHEVVHHVFEGVVGWDGNGQSQKVTSNGPHDSWNLSQWRPEGLGTEGNGVHVWNVVSNVLVVFGIDGVGFDTGDKSSTKNHTENQWEEQTDTDTEEDSPPWIVLSDVDSVISSVSGPAGSETENSTTETQDTRSSGGTRGELTGSEGTRDGESGNQHEENSNVWNPGPFFVKMHSLVTKHRDNNGNEGNNQDTGPWWQGVWLVHHVQQLGGGHGVNSTPTDTGNSGDEREDSNTEITN</sequence>
<feature type="compositionally biased region" description="Polar residues" evidence="1">
    <location>
        <begin position="308"/>
        <end position="317"/>
    </location>
</feature>
<evidence type="ECO:0000313" key="3">
    <source>
        <dbReference type="Proteomes" id="UP000774326"/>
    </source>
</evidence>
<feature type="compositionally biased region" description="Basic and acidic residues" evidence="1">
    <location>
        <begin position="239"/>
        <end position="252"/>
    </location>
</feature>
<comment type="caution">
    <text evidence="2">The sequence shown here is derived from an EMBL/GenBank/DDBJ whole genome shotgun (WGS) entry which is preliminary data.</text>
</comment>
<dbReference type="AlphaFoldDB" id="A0A9P8PYB6"/>
<feature type="compositionally biased region" description="Basic and acidic residues" evidence="1">
    <location>
        <begin position="165"/>
        <end position="176"/>
    </location>
</feature>
<evidence type="ECO:0000256" key="1">
    <source>
        <dbReference type="SAM" id="MobiDB-lite"/>
    </source>
</evidence>
<feature type="region of interest" description="Disordered" evidence="1">
    <location>
        <begin position="204"/>
        <end position="260"/>
    </location>
</feature>
<reference evidence="2" key="1">
    <citation type="journal article" date="2021" name="Open Biol.">
        <title>Shared evolutionary footprints suggest mitochondrial oxidative damage underlies multiple complex I losses in fungi.</title>
        <authorList>
            <person name="Schikora-Tamarit M.A."/>
            <person name="Marcet-Houben M."/>
            <person name="Nosek J."/>
            <person name="Gabaldon T."/>
        </authorList>
    </citation>
    <scope>NUCLEOTIDE SEQUENCE</scope>
    <source>
        <strain evidence="2">CBS2887</strain>
    </source>
</reference>
<organism evidence="2 3">
    <name type="scientific">Wickerhamomyces pijperi</name>
    <name type="common">Yeast</name>
    <name type="synonym">Pichia pijperi</name>
    <dbReference type="NCBI Taxonomy" id="599730"/>
    <lineage>
        <taxon>Eukaryota</taxon>
        <taxon>Fungi</taxon>
        <taxon>Dikarya</taxon>
        <taxon>Ascomycota</taxon>
        <taxon>Saccharomycotina</taxon>
        <taxon>Saccharomycetes</taxon>
        <taxon>Phaffomycetales</taxon>
        <taxon>Wickerhamomycetaceae</taxon>
        <taxon>Wickerhamomyces</taxon>
    </lineage>
</organism>
<feature type="region of interest" description="Disordered" evidence="1">
    <location>
        <begin position="165"/>
        <end position="192"/>
    </location>
</feature>
<reference evidence="2" key="2">
    <citation type="submission" date="2021-01" db="EMBL/GenBank/DDBJ databases">
        <authorList>
            <person name="Schikora-Tamarit M.A."/>
        </authorList>
    </citation>
    <scope>NUCLEOTIDE SEQUENCE</scope>
    <source>
        <strain evidence="2">CBS2887</strain>
    </source>
</reference>
<feature type="region of interest" description="Disordered" evidence="1">
    <location>
        <begin position="301"/>
        <end position="330"/>
    </location>
</feature>
<gene>
    <name evidence="2" type="ORF">WICPIJ_008599</name>
</gene>
<feature type="compositionally biased region" description="Acidic residues" evidence="1">
    <location>
        <begin position="177"/>
        <end position="190"/>
    </location>
</feature>
<feature type="compositionally biased region" description="Polar residues" evidence="1">
    <location>
        <begin position="213"/>
        <end position="228"/>
    </location>
</feature>
<proteinExistence type="predicted"/>
<name>A0A9P8PYB6_WICPI</name>
<keyword evidence="3" id="KW-1185">Reference proteome</keyword>
<dbReference type="Proteomes" id="UP000774326">
    <property type="component" value="Unassembled WGS sequence"/>
</dbReference>
<dbReference type="EMBL" id="JAEUBG010004903">
    <property type="protein sequence ID" value="KAH3679524.1"/>
    <property type="molecule type" value="Genomic_DNA"/>
</dbReference>
<protein>
    <submittedName>
        <fullName evidence="2">Uncharacterized protein</fullName>
    </submittedName>
</protein>